<reference evidence="2" key="2">
    <citation type="submission" date="2020-09" db="EMBL/GenBank/DDBJ databases">
        <authorList>
            <person name="Sun Q."/>
            <person name="Kim S."/>
        </authorList>
    </citation>
    <scope>NUCLEOTIDE SEQUENCE</scope>
    <source>
        <strain evidence="2">KCTC 12870</strain>
    </source>
</reference>
<feature type="compositionally biased region" description="Gly residues" evidence="1">
    <location>
        <begin position="49"/>
        <end position="66"/>
    </location>
</feature>
<organism evidence="2 3">
    <name type="scientific">Cerasicoccus arenae</name>
    <dbReference type="NCBI Taxonomy" id="424488"/>
    <lineage>
        <taxon>Bacteria</taxon>
        <taxon>Pseudomonadati</taxon>
        <taxon>Verrucomicrobiota</taxon>
        <taxon>Opitutia</taxon>
        <taxon>Puniceicoccales</taxon>
        <taxon>Cerasicoccaceae</taxon>
        <taxon>Cerasicoccus</taxon>
    </lineage>
</organism>
<evidence type="ECO:0008006" key="4">
    <source>
        <dbReference type="Google" id="ProtNLM"/>
    </source>
</evidence>
<proteinExistence type="predicted"/>
<gene>
    <name evidence="2" type="ORF">GCM10007047_09200</name>
</gene>
<dbReference type="Proteomes" id="UP000642829">
    <property type="component" value="Unassembled WGS sequence"/>
</dbReference>
<evidence type="ECO:0000313" key="3">
    <source>
        <dbReference type="Proteomes" id="UP000642829"/>
    </source>
</evidence>
<keyword evidence="3" id="KW-1185">Reference proteome</keyword>
<name>A0A8J3DA34_9BACT</name>
<dbReference type="AlphaFoldDB" id="A0A8J3DA34"/>
<feature type="region of interest" description="Disordered" evidence="1">
    <location>
        <begin position="31"/>
        <end position="66"/>
    </location>
</feature>
<comment type="caution">
    <text evidence="2">The sequence shown here is derived from an EMBL/GenBank/DDBJ whole genome shotgun (WGS) entry which is preliminary data.</text>
</comment>
<dbReference type="PROSITE" id="PS51257">
    <property type="entry name" value="PROKAR_LIPOPROTEIN"/>
    <property type="match status" value="1"/>
</dbReference>
<reference evidence="2" key="1">
    <citation type="journal article" date="2014" name="Int. J. Syst. Evol. Microbiol.">
        <title>Complete genome sequence of Corynebacterium casei LMG S-19264T (=DSM 44701T), isolated from a smear-ripened cheese.</title>
        <authorList>
            <consortium name="US DOE Joint Genome Institute (JGI-PGF)"/>
            <person name="Walter F."/>
            <person name="Albersmeier A."/>
            <person name="Kalinowski J."/>
            <person name="Ruckert C."/>
        </authorList>
    </citation>
    <scope>NUCLEOTIDE SEQUENCE</scope>
    <source>
        <strain evidence="2">KCTC 12870</strain>
    </source>
</reference>
<evidence type="ECO:0000313" key="2">
    <source>
        <dbReference type="EMBL" id="GHB95552.1"/>
    </source>
</evidence>
<dbReference type="EMBL" id="BMXG01000004">
    <property type="protein sequence ID" value="GHB95552.1"/>
    <property type="molecule type" value="Genomic_DNA"/>
</dbReference>
<sequence>MRENKRIQLRLIIAAAFLTFTGLFLSGCESANPDESNLPWARPATWEGGAPGMGGGGGLGAGRTGY</sequence>
<dbReference type="RefSeq" id="WP_189512414.1">
    <property type="nucleotide sequence ID" value="NZ_BMXG01000004.1"/>
</dbReference>
<protein>
    <recommendedName>
        <fullName evidence="4">Lipoprotein</fullName>
    </recommendedName>
</protein>
<evidence type="ECO:0000256" key="1">
    <source>
        <dbReference type="SAM" id="MobiDB-lite"/>
    </source>
</evidence>
<accession>A0A8J3DA34</accession>